<sequence length="313" mass="35612">MPPRSKRRGRRPAKKNMPMLRLPAELLRVIVRLACSPISIKNLRCSAKSFRDLIKDADLISAYTHHIWDKYKQFSLDHVSHGFVHFDLGYFETATWRNHRINAFHQTDNSNPTAVVQRLVALGAQCPSFGSDILTTAVDTNNQPLLDILLGLGCYGYVRLEYLLQTCQTDRHSIVLALSRHRISLTYKASTLASIALKGWSATARLIHSQCSPVTLMERNDHLQIWLAAIRNGDEESIKYFTKHIPTDTCYGLITRAIKLKCEAAVRCLLKLPAKENGILKNARALLKLAREYDCKLVKDRLLMAGWKYEDVE</sequence>
<reference evidence="1" key="1">
    <citation type="submission" date="2020-05" db="EMBL/GenBank/DDBJ databases">
        <title>Phylogenomic resolution of chytrid fungi.</title>
        <authorList>
            <person name="Stajich J.E."/>
            <person name="Amses K."/>
            <person name="Simmons R."/>
            <person name="Seto K."/>
            <person name="Myers J."/>
            <person name="Bonds A."/>
            <person name="Quandt C.A."/>
            <person name="Barry K."/>
            <person name="Liu P."/>
            <person name="Grigoriev I."/>
            <person name="Longcore J.E."/>
            <person name="James T.Y."/>
        </authorList>
    </citation>
    <scope>NUCLEOTIDE SEQUENCE</scope>
    <source>
        <strain evidence="1">JEL0318</strain>
    </source>
</reference>
<accession>A0AAD5WY98</accession>
<proteinExistence type="predicted"/>
<organism evidence="1 2">
    <name type="scientific">Rhizophlyctis rosea</name>
    <dbReference type="NCBI Taxonomy" id="64517"/>
    <lineage>
        <taxon>Eukaryota</taxon>
        <taxon>Fungi</taxon>
        <taxon>Fungi incertae sedis</taxon>
        <taxon>Chytridiomycota</taxon>
        <taxon>Chytridiomycota incertae sedis</taxon>
        <taxon>Chytridiomycetes</taxon>
        <taxon>Rhizophlyctidales</taxon>
        <taxon>Rhizophlyctidaceae</taxon>
        <taxon>Rhizophlyctis</taxon>
    </lineage>
</organism>
<gene>
    <name evidence="1" type="ORF">HK097_001578</name>
</gene>
<name>A0AAD5WY98_9FUNG</name>
<keyword evidence="2" id="KW-1185">Reference proteome</keyword>
<evidence type="ECO:0000313" key="2">
    <source>
        <dbReference type="Proteomes" id="UP001212841"/>
    </source>
</evidence>
<dbReference type="EMBL" id="JADGJD010001312">
    <property type="protein sequence ID" value="KAJ3044150.1"/>
    <property type="molecule type" value="Genomic_DNA"/>
</dbReference>
<dbReference type="Proteomes" id="UP001212841">
    <property type="component" value="Unassembled WGS sequence"/>
</dbReference>
<evidence type="ECO:0008006" key="3">
    <source>
        <dbReference type="Google" id="ProtNLM"/>
    </source>
</evidence>
<protein>
    <recommendedName>
        <fullName evidence="3">F-box domain-containing protein</fullName>
    </recommendedName>
</protein>
<evidence type="ECO:0000313" key="1">
    <source>
        <dbReference type="EMBL" id="KAJ3044150.1"/>
    </source>
</evidence>
<dbReference type="AlphaFoldDB" id="A0AAD5WY98"/>
<comment type="caution">
    <text evidence="1">The sequence shown here is derived from an EMBL/GenBank/DDBJ whole genome shotgun (WGS) entry which is preliminary data.</text>
</comment>